<keyword evidence="1" id="KW-1133">Transmembrane helix</keyword>
<keyword evidence="1" id="KW-0812">Transmembrane</keyword>
<feature type="transmembrane region" description="Helical" evidence="1">
    <location>
        <begin position="49"/>
        <end position="68"/>
    </location>
</feature>
<feature type="transmembrane region" description="Helical" evidence="1">
    <location>
        <begin position="25"/>
        <end position="42"/>
    </location>
</feature>
<gene>
    <name evidence="2" type="ORF">FC51_GL000939</name>
</gene>
<evidence type="ECO:0000256" key="1">
    <source>
        <dbReference type="SAM" id="Phobius"/>
    </source>
</evidence>
<dbReference type="Proteomes" id="UP000051957">
    <property type="component" value="Unassembled WGS sequence"/>
</dbReference>
<dbReference type="PATRIC" id="fig|1423784.4.peg.945"/>
<dbReference type="AlphaFoldDB" id="A0A0R1YSI6"/>
<feature type="transmembrane region" description="Helical" evidence="1">
    <location>
        <begin position="119"/>
        <end position="144"/>
    </location>
</feature>
<sequence>MKILGVCRVNHKSIDINIGSEATKIFILVSITIYIMAILNGANIISNSFSAAIQALSIIPILILTLVVQRQISITFIFAVIVSIAICIINESVYMFSGTMMIVFIYTLNSIPDIDYQKMLKWIAFTSMTTFGMVVGINLLTGWGSNNYEMWRVDGFIFRKSLGFSQPNATMLLWLSIVLTICSIYRKSQRLLTIFVGVSTYFIYSQTQSRTSTYVIMLYCLSILIIGKHVYDRVGKTLSKLVCIILPILFFLISFYSLLHPYSEWLNALLSGRLSLYQQFYDTYGIHLLNTPELENAMFDNGYLQSLLAKGVIFTIQLLFILISIGWKVNRMRIKDILLFGMYISIAFTETALQHFELFLPIAIMFAEAHKKEALNY</sequence>
<feature type="transmembrane region" description="Helical" evidence="1">
    <location>
        <begin position="74"/>
        <end position="107"/>
    </location>
</feature>
<evidence type="ECO:0000313" key="3">
    <source>
        <dbReference type="Proteomes" id="UP000051957"/>
    </source>
</evidence>
<evidence type="ECO:0000313" key="2">
    <source>
        <dbReference type="EMBL" id="KRM45185.1"/>
    </source>
</evidence>
<feature type="transmembrane region" description="Helical" evidence="1">
    <location>
        <begin position="303"/>
        <end position="325"/>
    </location>
</feature>
<feature type="transmembrane region" description="Helical" evidence="1">
    <location>
        <begin position="213"/>
        <end position="231"/>
    </location>
</feature>
<feature type="transmembrane region" description="Helical" evidence="1">
    <location>
        <begin position="164"/>
        <end position="184"/>
    </location>
</feature>
<reference evidence="2 3" key="1">
    <citation type="journal article" date="2015" name="Genome Announc.">
        <title>Expanding the biotechnology potential of lactobacilli through comparative genomics of 213 strains and associated genera.</title>
        <authorList>
            <person name="Sun Z."/>
            <person name="Harris H.M."/>
            <person name="McCann A."/>
            <person name="Guo C."/>
            <person name="Argimon S."/>
            <person name="Zhang W."/>
            <person name="Yang X."/>
            <person name="Jeffery I.B."/>
            <person name="Cooney J.C."/>
            <person name="Kagawa T.F."/>
            <person name="Liu W."/>
            <person name="Song Y."/>
            <person name="Salvetti E."/>
            <person name="Wrobel A."/>
            <person name="Rasinkangas P."/>
            <person name="Parkhill J."/>
            <person name="Rea M.C."/>
            <person name="O'Sullivan O."/>
            <person name="Ritari J."/>
            <person name="Douillard F.P."/>
            <person name="Paul Ross R."/>
            <person name="Yang R."/>
            <person name="Briner A.E."/>
            <person name="Felis G.E."/>
            <person name="de Vos W.M."/>
            <person name="Barrangou R."/>
            <person name="Klaenhammer T.R."/>
            <person name="Caufield P.W."/>
            <person name="Cui Y."/>
            <person name="Zhang H."/>
            <person name="O'Toole P.W."/>
        </authorList>
    </citation>
    <scope>NUCLEOTIDE SEQUENCE [LARGE SCALE GENOMIC DNA]</scope>
    <source>
        <strain evidence="2 3">DSM 5707</strain>
    </source>
</reference>
<name>A0A0R1YSI6_9LACO</name>
<dbReference type="EMBL" id="AZGK01000019">
    <property type="protein sequence ID" value="KRM45185.1"/>
    <property type="molecule type" value="Genomic_DNA"/>
</dbReference>
<feature type="transmembrane region" description="Helical" evidence="1">
    <location>
        <begin position="191"/>
        <end position="207"/>
    </location>
</feature>
<keyword evidence="1" id="KW-0472">Membrane</keyword>
<accession>A0A0R1YSI6</accession>
<organism evidence="2 3">
    <name type="scientific">Lentilactobacillus parabuchneri DSM 5707 = NBRC 107865</name>
    <dbReference type="NCBI Taxonomy" id="1423784"/>
    <lineage>
        <taxon>Bacteria</taxon>
        <taxon>Bacillati</taxon>
        <taxon>Bacillota</taxon>
        <taxon>Bacilli</taxon>
        <taxon>Lactobacillales</taxon>
        <taxon>Lactobacillaceae</taxon>
        <taxon>Lentilactobacillus</taxon>
    </lineage>
</organism>
<protein>
    <submittedName>
        <fullName evidence="2">Polysaccharide polymerase</fullName>
    </submittedName>
</protein>
<proteinExistence type="predicted"/>
<feature type="transmembrane region" description="Helical" evidence="1">
    <location>
        <begin position="238"/>
        <end position="259"/>
    </location>
</feature>
<feature type="transmembrane region" description="Helical" evidence="1">
    <location>
        <begin position="337"/>
        <end position="356"/>
    </location>
</feature>
<comment type="caution">
    <text evidence="2">The sequence shown here is derived from an EMBL/GenBank/DDBJ whole genome shotgun (WGS) entry which is preliminary data.</text>
</comment>